<keyword evidence="3" id="KW-1185">Reference proteome</keyword>
<keyword evidence="1" id="KW-0472">Membrane</keyword>
<sequence>MVLGNDPTTRLSVADVAFGAWNVTDWPLPTLKLFQLMTALLLVWWISVLLPFALMVALPAITCPPVGPPASATLLYAAP</sequence>
<feature type="transmembrane region" description="Helical" evidence="1">
    <location>
        <begin position="33"/>
        <end position="58"/>
    </location>
</feature>
<evidence type="ECO:0000313" key="3">
    <source>
        <dbReference type="Proteomes" id="UP001156670"/>
    </source>
</evidence>
<protein>
    <submittedName>
        <fullName evidence="2">Uncharacterized protein</fullName>
    </submittedName>
</protein>
<accession>A0ABQ5XKH9</accession>
<organism evidence="2 3">
    <name type="scientific">Dyella acidisoli</name>
    <dbReference type="NCBI Taxonomy" id="1867834"/>
    <lineage>
        <taxon>Bacteria</taxon>
        <taxon>Pseudomonadati</taxon>
        <taxon>Pseudomonadota</taxon>
        <taxon>Gammaproteobacteria</taxon>
        <taxon>Lysobacterales</taxon>
        <taxon>Rhodanobacteraceae</taxon>
        <taxon>Dyella</taxon>
    </lineage>
</organism>
<dbReference type="Proteomes" id="UP001156670">
    <property type="component" value="Unassembled WGS sequence"/>
</dbReference>
<proteinExistence type="predicted"/>
<dbReference type="EMBL" id="BSOB01000005">
    <property type="protein sequence ID" value="GLQ91704.1"/>
    <property type="molecule type" value="Genomic_DNA"/>
</dbReference>
<keyword evidence="1" id="KW-1133">Transmembrane helix</keyword>
<gene>
    <name evidence="2" type="ORF">GCM10007901_06540</name>
</gene>
<name>A0ABQ5XKH9_9GAMM</name>
<evidence type="ECO:0000256" key="1">
    <source>
        <dbReference type="SAM" id="Phobius"/>
    </source>
</evidence>
<reference evidence="3" key="1">
    <citation type="journal article" date="2019" name="Int. J. Syst. Evol. Microbiol.">
        <title>The Global Catalogue of Microorganisms (GCM) 10K type strain sequencing project: providing services to taxonomists for standard genome sequencing and annotation.</title>
        <authorList>
            <consortium name="The Broad Institute Genomics Platform"/>
            <consortium name="The Broad Institute Genome Sequencing Center for Infectious Disease"/>
            <person name="Wu L."/>
            <person name="Ma J."/>
        </authorList>
    </citation>
    <scope>NUCLEOTIDE SEQUENCE [LARGE SCALE GENOMIC DNA]</scope>
    <source>
        <strain evidence="3">NBRC 111980</strain>
    </source>
</reference>
<comment type="caution">
    <text evidence="2">The sequence shown here is derived from an EMBL/GenBank/DDBJ whole genome shotgun (WGS) entry which is preliminary data.</text>
</comment>
<evidence type="ECO:0000313" key="2">
    <source>
        <dbReference type="EMBL" id="GLQ91704.1"/>
    </source>
</evidence>
<keyword evidence="1" id="KW-0812">Transmembrane</keyword>